<evidence type="ECO:0000313" key="1">
    <source>
        <dbReference type="EMBL" id="KAG6429973.1"/>
    </source>
</evidence>
<dbReference type="InterPro" id="IPR010417">
    <property type="entry name" value="Embryo-specific_ATS3"/>
</dbReference>
<reference evidence="1" key="2">
    <citation type="submission" date="2020-08" db="EMBL/GenBank/DDBJ databases">
        <title>Plant Genome Project.</title>
        <authorList>
            <person name="Zhang R.-G."/>
        </authorList>
    </citation>
    <scope>NUCLEOTIDE SEQUENCE</scope>
    <source>
        <strain evidence="1">Huo1</strain>
        <tissue evidence="1">Leaf</tissue>
    </source>
</reference>
<name>A0A8X9A697_SALSN</name>
<dbReference type="CDD" id="cd00113">
    <property type="entry name" value="PLAT"/>
    <property type="match status" value="1"/>
</dbReference>
<dbReference type="InterPro" id="IPR036392">
    <property type="entry name" value="PLAT/LH2_dom_sf"/>
</dbReference>
<dbReference type="PANTHER" id="PTHR31718">
    <property type="entry name" value="PLAT DOMAIN-CONTAINING PROTEIN"/>
    <property type="match status" value="1"/>
</dbReference>
<comment type="caution">
    <text evidence="1">The sequence shown here is derived from an EMBL/GenBank/DDBJ whole genome shotgun (WGS) entry which is preliminary data.</text>
</comment>
<dbReference type="SUPFAM" id="SSF49723">
    <property type="entry name" value="Lipase/lipooxygenase domain (PLAT/LH2 domain)"/>
    <property type="match status" value="1"/>
</dbReference>
<gene>
    <name evidence="1" type="ORF">SASPL_108032</name>
</gene>
<accession>A0A8X9A697</accession>
<protein>
    <recommendedName>
        <fullName evidence="3">Embryo-specific protein ATS3</fullName>
    </recommendedName>
</protein>
<sequence>MNSSQKQTKSKIPPNRSQFLQPAATSLTLLIMKRLIFLLILALVFCSAQSRSIIPRHQPHPSLQISNKTQNEASCSFTVVIRTSCSSTRYTLDHISLAFGDAYGIQVYAPHLDDPASRVFESCSTDTFQISGPCTYQICYLYLYRSGYDGWIPYDVTVYGYNSKPATFYYNVKVPADIWYGFNYCSGARATSSAATK</sequence>
<reference evidence="1" key="1">
    <citation type="submission" date="2018-01" db="EMBL/GenBank/DDBJ databases">
        <authorList>
            <person name="Mao J.F."/>
        </authorList>
    </citation>
    <scope>NUCLEOTIDE SEQUENCE</scope>
    <source>
        <strain evidence="1">Huo1</strain>
        <tissue evidence="1">Leaf</tissue>
    </source>
</reference>
<organism evidence="1">
    <name type="scientific">Salvia splendens</name>
    <name type="common">Scarlet sage</name>
    <dbReference type="NCBI Taxonomy" id="180675"/>
    <lineage>
        <taxon>Eukaryota</taxon>
        <taxon>Viridiplantae</taxon>
        <taxon>Streptophyta</taxon>
        <taxon>Embryophyta</taxon>
        <taxon>Tracheophyta</taxon>
        <taxon>Spermatophyta</taxon>
        <taxon>Magnoliopsida</taxon>
        <taxon>eudicotyledons</taxon>
        <taxon>Gunneridae</taxon>
        <taxon>Pentapetalae</taxon>
        <taxon>asterids</taxon>
        <taxon>lamiids</taxon>
        <taxon>Lamiales</taxon>
        <taxon>Lamiaceae</taxon>
        <taxon>Nepetoideae</taxon>
        <taxon>Mentheae</taxon>
        <taxon>Salviinae</taxon>
        <taxon>Salvia</taxon>
        <taxon>Salvia subgen. Calosphace</taxon>
        <taxon>core Calosphace</taxon>
    </lineage>
</organism>
<dbReference type="EMBL" id="PNBA02000003">
    <property type="protein sequence ID" value="KAG6429973.1"/>
    <property type="molecule type" value="Genomic_DNA"/>
</dbReference>
<evidence type="ECO:0000313" key="2">
    <source>
        <dbReference type="Proteomes" id="UP000298416"/>
    </source>
</evidence>
<evidence type="ECO:0008006" key="3">
    <source>
        <dbReference type="Google" id="ProtNLM"/>
    </source>
</evidence>
<dbReference type="Pfam" id="PF06232">
    <property type="entry name" value="ATS3"/>
    <property type="match status" value="1"/>
</dbReference>
<dbReference type="OrthoDB" id="817978at2759"/>
<dbReference type="Proteomes" id="UP000298416">
    <property type="component" value="Unassembled WGS sequence"/>
</dbReference>
<proteinExistence type="predicted"/>
<dbReference type="PANTHER" id="PTHR31718:SF31">
    <property type="entry name" value="OS01G0172800 PROTEIN"/>
    <property type="match status" value="1"/>
</dbReference>
<dbReference type="AlphaFoldDB" id="A0A8X9A697"/>
<keyword evidence="2" id="KW-1185">Reference proteome</keyword>